<proteinExistence type="predicted"/>
<accession>A0AAV4QKT2</accession>
<evidence type="ECO:0000313" key="1">
    <source>
        <dbReference type="EMBL" id="GIY09541.1"/>
    </source>
</evidence>
<sequence length="87" mass="10134">PRTRRNRVVARGSVLCFSIEPVPVCEKNDVEAETESMKCKYHCLPKSDKKSKKLFEDSHWRILGELENKSEDWTDTLSYPTKCFSSH</sequence>
<feature type="non-terminal residue" evidence="1">
    <location>
        <position position="1"/>
    </location>
</feature>
<evidence type="ECO:0000313" key="2">
    <source>
        <dbReference type="Proteomes" id="UP001054837"/>
    </source>
</evidence>
<keyword evidence="2" id="KW-1185">Reference proteome</keyword>
<comment type="caution">
    <text evidence="1">The sequence shown here is derived from an EMBL/GenBank/DDBJ whole genome shotgun (WGS) entry which is preliminary data.</text>
</comment>
<gene>
    <name evidence="1" type="ORF">CDAR_283131</name>
</gene>
<dbReference type="AlphaFoldDB" id="A0AAV4QKT2"/>
<name>A0AAV4QKT2_9ARAC</name>
<dbReference type="EMBL" id="BPLQ01004654">
    <property type="protein sequence ID" value="GIY09541.1"/>
    <property type="molecule type" value="Genomic_DNA"/>
</dbReference>
<protein>
    <submittedName>
        <fullName evidence="1">Uncharacterized protein</fullName>
    </submittedName>
</protein>
<organism evidence="1 2">
    <name type="scientific">Caerostris darwini</name>
    <dbReference type="NCBI Taxonomy" id="1538125"/>
    <lineage>
        <taxon>Eukaryota</taxon>
        <taxon>Metazoa</taxon>
        <taxon>Ecdysozoa</taxon>
        <taxon>Arthropoda</taxon>
        <taxon>Chelicerata</taxon>
        <taxon>Arachnida</taxon>
        <taxon>Araneae</taxon>
        <taxon>Araneomorphae</taxon>
        <taxon>Entelegynae</taxon>
        <taxon>Araneoidea</taxon>
        <taxon>Araneidae</taxon>
        <taxon>Caerostris</taxon>
    </lineage>
</organism>
<reference evidence="1 2" key="1">
    <citation type="submission" date="2021-06" db="EMBL/GenBank/DDBJ databases">
        <title>Caerostris darwini draft genome.</title>
        <authorList>
            <person name="Kono N."/>
            <person name="Arakawa K."/>
        </authorList>
    </citation>
    <scope>NUCLEOTIDE SEQUENCE [LARGE SCALE GENOMIC DNA]</scope>
</reference>
<dbReference type="Proteomes" id="UP001054837">
    <property type="component" value="Unassembled WGS sequence"/>
</dbReference>